<dbReference type="EMBL" id="BRVS01000004">
    <property type="protein sequence ID" value="GLB66484.1"/>
    <property type="molecule type" value="Genomic_DNA"/>
</dbReference>
<evidence type="ECO:0000259" key="3">
    <source>
        <dbReference type="PROSITE" id="PS50921"/>
    </source>
</evidence>
<dbReference type="Gene3D" id="1.10.10.10">
    <property type="entry name" value="Winged helix-like DNA-binding domain superfamily/Winged helix DNA-binding domain"/>
    <property type="match status" value="1"/>
</dbReference>
<protein>
    <submittedName>
        <fullName evidence="4">Transcriptional regulator</fullName>
    </submittedName>
</protein>
<dbReference type="InterPro" id="IPR036388">
    <property type="entry name" value="WH-like_DNA-bd_sf"/>
</dbReference>
<dbReference type="InterPro" id="IPR012074">
    <property type="entry name" value="GAF_ANTAR"/>
</dbReference>
<evidence type="ECO:0000313" key="5">
    <source>
        <dbReference type="Proteomes" id="UP001209654"/>
    </source>
</evidence>
<dbReference type="SUPFAM" id="SSF55781">
    <property type="entry name" value="GAF domain-like"/>
    <property type="match status" value="1"/>
</dbReference>
<dbReference type="SMART" id="SM00065">
    <property type="entry name" value="GAF"/>
    <property type="match status" value="1"/>
</dbReference>
<name>A0ABQ5MR75_9MICC</name>
<gene>
    <name evidence="4" type="ORF">AHIS1636_09230</name>
</gene>
<keyword evidence="5" id="KW-1185">Reference proteome</keyword>
<sequence>MERNLPLDELSLAVARIRGLLLTAEKVDEAVQLLAQAIRYAVPGTVGAGVSLLDSRGRRTSSGSTNRVVEQADMLQYELGEGPCLTAWATEETVIVDDVRTDPRWQLWSNAVKSLPIRSVVSAALIAGDECIGALKVYAEHPSAYSKSTGELLELFASPAATLLSHVQASELPQRLSENLQSSLHSRDLVNRACGIVMERYGLDYETALQGLMLQAREAEVPLQQFSASLIAATPAGQE</sequence>
<reference evidence="4 5" key="1">
    <citation type="journal article" date="2023" name="Int. J. Syst. Evol. Microbiol.">
        <title>Arthrobacter mangrovi sp. nov., an actinobacterium isolated from the rhizosphere of a mangrove.</title>
        <authorList>
            <person name="Hamada M."/>
            <person name="Saitou S."/>
            <person name="Enomoto N."/>
            <person name="Nanri K."/>
            <person name="Hidaka K."/>
            <person name="Miura T."/>
            <person name="Tamura T."/>
        </authorList>
    </citation>
    <scope>NUCLEOTIDE SEQUENCE [LARGE SCALE GENOMIC DNA]</scope>
    <source>
        <strain evidence="4 5">NBRC 112813</strain>
    </source>
</reference>
<organism evidence="4 5">
    <name type="scientific">Arthrobacter mangrovi</name>
    <dbReference type="NCBI Taxonomy" id="2966350"/>
    <lineage>
        <taxon>Bacteria</taxon>
        <taxon>Bacillati</taxon>
        <taxon>Actinomycetota</taxon>
        <taxon>Actinomycetes</taxon>
        <taxon>Micrococcales</taxon>
        <taxon>Micrococcaceae</taxon>
        <taxon>Arthrobacter</taxon>
    </lineage>
</organism>
<dbReference type="InterPro" id="IPR029016">
    <property type="entry name" value="GAF-like_dom_sf"/>
</dbReference>
<dbReference type="InterPro" id="IPR005561">
    <property type="entry name" value="ANTAR"/>
</dbReference>
<evidence type="ECO:0000256" key="2">
    <source>
        <dbReference type="ARBA" id="ARBA00023163"/>
    </source>
</evidence>
<dbReference type="PIRSF" id="PIRSF036625">
    <property type="entry name" value="GAF_ANTAR"/>
    <property type="match status" value="1"/>
</dbReference>
<accession>A0ABQ5MR75</accession>
<dbReference type="PROSITE" id="PS50921">
    <property type="entry name" value="ANTAR"/>
    <property type="match status" value="1"/>
</dbReference>
<keyword evidence="1" id="KW-0805">Transcription regulation</keyword>
<evidence type="ECO:0000256" key="1">
    <source>
        <dbReference type="ARBA" id="ARBA00023015"/>
    </source>
</evidence>
<feature type="domain" description="ANTAR" evidence="3">
    <location>
        <begin position="169"/>
        <end position="231"/>
    </location>
</feature>
<dbReference type="Pfam" id="PF13185">
    <property type="entry name" value="GAF_2"/>
    <property type="match status" value="1"/>
</dbReference>
<evidence type="ECO:0000313" key="4">
    <source>
        <dbReference type="EMBL" id="GLB66484.1"/>
    </source>
</evidence>
<dbReference type="InterPro" id="IPR003018">
    <property type="entry name" value="GAF"/>
</dbReference>
<dbReference type="RefSeq" id="WP_264794639.1">
    <property type="nucleotide sequence ID" value="NZ_BRVS01000004.1"/>
</dbReference>
<dbReference type="Proteomes" id="UP001209654">
    <property type="component" value="Unassembled WGS sequence"/>
</dbReference>
<keyword evidence="2" id="KW-0804">Transcription</keyword>
<dbReference type="SMART" id="SM01012">
    <property type="entry name" value="ANTAR"/>
    <property type="match status" value="1"/>
</dbReference>
<comment type="caution">
    <text evidence="4">The sequence shown here is derived from an EMBL/GenBank/DDBJ whole genome shotgun (WGS) entry which is preliminary data.</text>
</comment>
<dbReference type="Pfam" id="PF03861">
    <property type="entry name" value="ANTAR"/>
    <property type="match status" value="1"/>
</dbReference>
<dbReference type="Gene3D" id="3.30.450.40">
    <property type="match status" value="1"/>
</dbReference>
<proteinExistence type="predicted"/>